<accession>A0AAV2FI12</accession>
<organism evidence="1 2">
    <name type="scientific">Linum trigynum</name>
    <dbReference type="NCBI Taxonomy" id="586398"/>
    <lineage>
        <taxon>Eukaryota</taxon>
        <taxon>Viridiplantae</taxon>
        <taxon>Streptophyta</taxon>
        <taxon>Embryophyta</taxon>
        <taxon>Tracheophyta</taxon>
        <taxon>Spermatophyta</taxon>
        <taxon>Magnoliopsida</taxon>
        <taxon>eudicotyledons</taxon>
        <taxon>Gunneridae</taxon>
        <taxon>Pentapetalae</taxon>
        <taxon>rosids</taxon>
        <taxon>fabids</taxon>
        <taxon>Malpighiales</taxon>
        <taxon>Linaceae</taxon>
        <taxon>Linum</taxon>
    </lineage>
</organism>
<evidence type="ECO:0000313" key="1">
    <source>
        <dbReference type="EMBL" id="CAL1397637.1"/>
    </source>
</evidence>
<dbReference type="Proteomes" id="UP001497516">
    <property type="component" value="Chromosome 6"/>
</dbReference>
<gene>
    <name evidence="1" type="ORF">LTRI10_LOCUS37919</name>
</gene>
<proteinExistence type="predicted"/>
<dbReference type="AlphaFoldDB" id="A0AAV2FI12"/>
<reference evidence="1 2" key="1">
    <citation type="submission" date="2024-04" db="EMBL/GenBank/DDBJ databases">
        <authorList>
            <person name="Fracassetti M."/>
        </authorList>
    </citation>
    <scope>NUCLEOTIDE SEQUENCE [LARGE SCALE GENOMIC DNA]</scope>
</reference>
<evidence type="ECO:0000313" key="2">
    <source>
        <dbReference type="Proteomes" id="UP001497516"/>
    </source>
</evidence>
<keyword evidence="2" id="KW-1185">Reference proteome</keyword>
<dbReference type="EMBL" id="OZ034819">
    <property type="protein sequence ID" value="CAL1397637.1"/>
    <property type="molecule type" value="Genomic_DNA"/>
</dbReference>
<sequence>MMVTRHICVSPENSALFCRHRRVKYAAKYNDGEEEKEAAAAVVDEPDDGAATSIVTYWTSKFRVFKLITDDERPYKRRSRLERMG</sequence>
<protein>
    <submittedName>
        <fullName evidence="1">Uncharacterized protein</fullName>
    </submittedName>
</protein>
<name>A0AAV2FI12_9ROSI</name>